<keyword evidence="3" id="KW-1185">Reference proteome</keyword>
<reference evidence="2 3" key="1">
    <citation type="submission" date="2022-11" db="EMBL/GenBank/DDBJ databases">
        <title>Whole genome sequence of Eschrichtius robustus ER-17-0199.</title>
        <authorList>
            <person name="Bruniche-Olsen A."/>
            <person name="Black A.N."/>
            <person name="Fields C.J."/>
            <person name="Walden K."/>
            <person name="Dewoody J.A."/>
        </authorList>
    </citation>
    <scope>NUCLEOTIDE SEQUENCE [LARGE SCALE GENOMIC DNA]</scope>
    <source>
        <strain evidence="2">ER-17-0199</strain>
        <tissue evidence="2">Blubber</tissue>
    </source>
</reference>
<name>A0AB34GFY5_ESCRO</name>
<dbReference type="Proteomes" id="UP001159641">
    <property type="component" value="Unassembled WGS sequence"/>
</dbReference>
<evidence type="ECO:0000313" key="3">
    <source>
        <dbReference type="Proteomes" id="UP001159641"/>
    </source>
</evidence>
<evidence type="ECO:0000313" key="2">
    <source>
        <dbReference type="EMBL" id="KAJ8777741.1"/>
    </source>
</evidence>
<comment type="caution">
    <text evidence="2">The sequence shown here is derived from an EMBL/GenBank/DDBJ whole genome shotgun (WGS) entry which is preliminary data.</text>
</comment>
<proteinExistence type="predicted"/>
<organism evidence="2 3">
    <name type="scientific">Eschrichtius robustus</name>
    <name type="common">California gray whale</name>
    <name type="synonym">Eschrichtius gibbosus</name>
    <dbReference type="NCBI Taxonomy" id="9764"/>
    <lineage>
        <taxon>Eukaryota</taxon>
        <taxon>Metazoa</taxon>
        <taxon>Chordata</taxon>
        <taxon>Craniata</taxon>
        <taxon>Vertebrata</taxon>
        <taxon>Euteleostomi</taxon>
        <taxon>Mammalia</taxon>
        <taxon>Eutheria</taxon>
        <taxon>Laurasiatheria</taxon>
        <taxon>Artiodactyla</taxon>
        <taxon>Whippomorpha</taxon>
        <taxon>Cetacea</taxon>
        <taxon>Mysticeti</taxon>
        <taxon>Eschrichtiidae</taxon>
        <taxon>Eschrichtius</taxon>
    </lineage>
</organism>
<feature type="region of interest" description="Disordered" evidence="1">
    <location>
        <begin position="24"/>
        <end position="87"/>
    </location>
</feature>
<dbReference type="EMBL" id="JAIQCJ010002298">
    <property type="protein sequence ID" value="KAJ8777741.1"/>
    <property type="molecule type" value="Genomic_DNA"/>
</dbReference>
<dbReference type="AlphaFoldDB" id="A0AB34GFY5"/>
<sequence>MAGWGVRAVKVGLLVPGGEFPVSSCPQSEHARLTPRTPGRDCLEKTRLPSTWAGASLPSPPLSLENRRAEQLGEAGQSLLGPRARGPVEDELALSPDQERLLLRGWVPRWSHQPPTAEAAADRVPPELTLQVTGRCLSDSKKK</sequence>
<evidence type="ECO:0000256" key="1">
    <source>
        <dbReference type="SAM" id="MobiDB-lite"/>
    </source>
</evidence>
<protein>
    <submittedName>
        <fullName evidence="2">Uncharacterized protein</fullName>
    </submittedName>
</protein>
<accession>A0AB34GFY5</accession>
<gene>
    <name evidence="2" type="ORF">J1605_001200</name>
</gene>
<feature type="compositionally biased region" description="Basic and acidic residues" evidence="1">
    <location>
        <begin position="38"/>
        <end position="47"/>
    </location>
</feature>